<feature type="binding site" description="axial binding residue" evidence="5">
    <location>
        <position position="392"/>
    </location>
    <ligand>
        <name>heme</name>
        <dbReference type="ChEBI" id="CHEBI:30413"/>
    </ligand>
    <ligandPart>
        <name>Fe</name>
        <dbReference type="ChEBI" id="CHEBI:18248"/>
    </ligandPart>
</feature>
<comment type="caution">
    <text evidence="7">The sequence shown here is derived from an EMBL/GenBank/DDBJ whole genome shotgun (WGS) entry which is preliminary data.</text>
</comment>
<keyword evidence="3 6" id="KW-0560">Oxidoreductase</keyword>
<accession>A0A835HEG6</accession>
<dbReference type="InterPro" id="IPR017972">
    <property type="entry name" value="Cyt_P450_CS"/>
</dbReference>
<evidence type="ECO:0000256" key="3">
    <source>
        <dbReference type="ARBA" id="ARBA00023002"/>
    </source>
</evidence>
<evidence type="ECO:0000313" key="7">
    <source>
        <dbReference type="EMBL" id="KAF9596862.1"/>
    </source>
</evidence>
<dbReference type="OrthoDB" id="1470350at2759"/>
<sequence>MLSTTPTNTLAVHSFLNISHGICTSNPSNIEYLLRTNFSNYIKGSRFHNCLHDLIGDGIFNVDSELWVTQRKIASFEFNTRSLRSFLDQTVQHEISSRLVPLLSISCDNSESIDLQDVFRKFAFDNICKLAFGDDPGCLEQKQPQSNDNSISFVKAFDEAAGICFERFVSPLPLLWKTKKFLNVGSEKRLRNGVNVINNYAMKIIESREDNSTLGDRQDLLSRFMNCDEPRDTNKKRKFLRDIIISFVLAGKDSTSTALTWFFWLVSANFDCQTRIYNELTQVPNIRSGNFSYEDLKQLHYLHAAISESLRLFPPVPINTRLTVNDDVLPDGTQVKAGWFADYSAYAVGRNESVWGKDCNVFRPERWLDEYGVFQPLDQFRFPVFHSGPRICLGKEMAYMQMKSIAAAVIYGFEVVAVDGGGSVEKMKKPPYVLSLVLKMKGGLPVRLKRRS</sequence>
<dbReference type="PROSITE" id="PS00086">
    <property type="entry name" value="CYTOCHROME_P450"/>
    <property type="match status" value="1"/>
</dbReference>
<evidence type="ECO:0000256" key="6">
    <source>
        <dbReference type="RuleBase" id="RU000461"/>
    </source>
</evidence>
<dbReference type="InterPro" id="IPR036396">
    <property type="entry name" value="Cyt_P450_sf"/>
</dbReference>
<dbReference type="AlphaFoldDB" id="A0A835HEG6"/>
<dbReference type="PANTHER" id="PTHR24296">
    <property type="entry name" value="CYTOCHROME P450"/>
    <property type="match status" value="1"/>
</dbReference>
<dbReference type="PRINTS" id="PR00385">
    <property type="entry name" value="P450"/>
</dbReference>
<evidence type="ECO:0000313" key="8">
    <source>
        <dbReference type="Proteomes" id="UP000631114"/>
    </source>
</evidence>
<gene>
    <name evidence="7" type="ORF">IFM89_013910</name>
</gene>
<dbReference type="GO" id="GO:0044550">
    <property type="term" value="P:secondary metabolite biosynthetic process"/>
    <property type="evidence" value="ECO:0007669"/>
    <property type="project" value="UniProtKB-ARBA"/>
</dbReference>
<dbReference type="GO" id="GO:0005506">
    <property type="term" value="F:iron ion binding"/>
    <property type="evidence" value="ECO:0007669"/>
    <property type="project" value="InterPro"/>
</dbReference>
<dbReference type="GO" id="GO:0006629">
    <property type="term" value="P:lipid metabolic process"/>
    <property type="evidence" value="ECO:0007669"/>
    <property type="project" value="UniProtKB-ARBA"/>
</dbReference>
<keyword evidence="5 6" id="KW-0349">Heme</keyword>
<proteinExistence type="inferred from homology"/>
<dbReference type="PRINTS" id="PR00463">
    <property type="entry name" value="EP450I"/>
</dbReference>
<evidence type="ECO:0000256" key="4">
    <source>
        <dbReference type="ARBA" id="ARBA00023004"/>
    </source>
</evidence>
<dbReference type="CDD" id="cd11064">
    <property type="entry name" value="CYP86A"/>
    <property type="match status" value="1"/>
</dbReference>
<dbReference type="Pfam" id="PF00067">
    <property type="entry name" value="p450"/>
    <property type="match status" value="1"/>
</dbReference>
<dbReference type="InterPro" id="IPR002401">
    <property type="entry name" value="Cyt_P450_E_grp-I"/>
</dbReference>
<reference evidence="7 8" key="1">
    <citation type="submission" date="2020-10" db="EMBL/GenBank/DDBJ databases">
        <title>The Coptis chinensis genome and diversification of protoberbering-type alkaloids.</title>
        <authorList>
            <person name="Wang B."/>
            <person name="Shu S."/>
            <person name="Song C."/>
            <person name="Liu Y."/>
        </authorList>
    </citation>
    <scope>NUCLEOTIDE SEQUENCE [LARGE SCALE GENOMIC DNA]</scope>
    <source>
        <strain evidence="7">HL-2020</strain>
        <tissue evidence="7">Leaf</tissue>
    </source>
</reference>
<evidence type="ECO:0000256" key="1">
    <source>
        <dbReference type="ARBA" id="ARBA00010617"/>
    </source>
</evidence>
<protein>
    <recommendedName>
        <fullName evidence="9">Cytochrome P450</fullName>
    </recommendedName>
</protein>
<keyword evidence="2 5" id="KW-0479">Metal-binding</keyword>
<dbReference type="Gene3D" id="1.10.630.10">
    <property type="entry name" value="Cytochrome P450"/>
    <property type="match status" value="1"/>
</dbReference>
<dbReference type="GO" id="GO:0016705">
    <property type="term" value="F:oxidoreductase activity, acting on paired donors, with incorporation or reduction of molecular oxygen"/>
    <property type="evidence" value="ECO:0007669"/>
    <property type="project" value="InterPro"/>
</dbReference>
<dbReference type="Proteomes" id="UP000631114">
    <property type="component" value="Unassembled WGS sequence"/>
</dbReference>
<keyword evidence="6" id="KW-0503">Monooxygenase</keyword>
<keyword evidence="8" id="KW-1185">Reference proteome</keyword>
<evidence type="ECO:0008006" key="9">
    <source>
        <dbReference type="Google" id="ProtNLM"/>
    </source>
</evidence>
<comment type="cofactor">
    <cofactor evidence="5">
        <name>heme</name>
        <dbReference type="ChEBI" id="CHEBI:30413"/>
    </cofactor>
</comment>
<name>A0A835HEG6_9MAGN</name>
<comment type="similarity">
    <text evidence="1 6">Belongs to the cytochrome P450 family.</text>
</comment>
<dbReference type="GO" id="GO:0004497">
    <property type="term" value="F:monooxygenase activity"/>
    <property type="evidence" value="ECO:0007669"/>
    <property type="project" value="UniProtKB-KW"/>
</dbReference>
<dbReference type="SUPFAM" id="SSF48264">
    <property type="entry name" value="Cytochrome P450"/>
    <property type="match status" value="1"/>
</dbReference>
<evidence type="ECO:0000256" key="2">
    <source>
        <dbReference type="ARBA" id="ARBA00022723"/>
    </source>
</evidence>
<dbReference type="EMBL" id="JADFTS010000007">
    <property type="protein sequence ID" value="KAF9596862.1"/>
    <property type="molecule type" value="Genomic_DNA"/>
</dbReference>
<organism evidence="7 8">
    <name type="scientific">Coptis chinensis</name>
    <dbReference type="NCBI Taxonomy" id="261450"/>
    <lineage>
        <taxon>Eukaryota</taxon>
        <taxon>Viridiplantae</taxon>
        <taxon>Streptophyta</taxon>
        <taxon>Embryophyta</taxon>
        <taxon>Tracheophyta</taxon>
        <taxon>Spermatophyta</taxon>
        <taxon>Magnoliopsida</taxon>
        <taxon>Ranunculales</taxon>
        <taxon>Ranunculaceae</taxon>
        <taxon>Coptidoideae</taxon>
        <taxon>Coptis</taxon>
    </lineage>
</organism>
<evidence type="ECO:0000256" key="5">
    <source>
        <dbReference type="PIRSR" id="PIRSR602401-1"/>
    </source>
</evidence>
<keyword evidence="4 5" id="KW-0408">Iron</keyword>
<dbReference type="GO" id="GO:0020037">
    <property type="term" value="F:heme binding"/>
    <property type="evidence" value="ECO:0007669"/>
    <property type="project" value="InterPro"/>
</dbReference>
<dbReference type="InterPro" id="IPR001128">
    <property type="entry name" value="Cyt_P450"/>
</dbReference>